<proteinExistence type="predicted"/>
<dbReference type="RefSeq" id="WP_310901968.1">
    <property type="nucleotide sequence ID" value="NZ_JAMQOS010000007.1"/>
</dbReference>
<feature type="region of interest" description="Disordered" evidence="1">
    <location>
        <begin position="155"/>
        <end position="179"/>
    </location>
</feature>
<organism evidence="2 3">
    <name type="scientific">Haloarcula onubensis</name>
    <dbReference type="NCBI Taxonomy" id="2950539"/>
    <lineage>
        <taxon>Archaea</taxon>
        <taxon>Methanobacteriati</taxon>
        <taxon>Methanobacteriota</taxon>
        <taxon>Stenosarchaea group</taxon>
        <taxon>Halobacteria</taxon>
        <taxon>Halobacteriales</taxon>
        <taxon>Haloarculaceae</taxon>
        <taxon>Haloarcula</taxon>
    </lineage>
</organism>
<reference evidence="2 3" key="1">
    <citation type="submission" date="2022-06" db="EMBL/GenBank/DDBJ databases">
        <title>Halomicroarcula sp. a new haloarchaeum isolate from saline soil.</title>
        <authorList>
            <person name="Strakova D."/>
            <person name="Galisteo C."/>
            <person name="Sanchez-Porro C."/>
            <person name="Ventosa A."/>
        </authorList>
    </citation>
    <scope>NUCLEOTIDE SEQUENCE [LARGE SCALE GENOMIC DNA]</scope>
    <source>
        <strain evidence="2 3">S3CR25-11</strain>
    </source>
</reference>
<dbReference type="PROSITE" id="PS51318">
    <property type="entry name" value="TAT"/>
    <property type="match status" value="1"/>
</dbReference>
<dbReference type="Pfam" id="PF13618">
    <property type="entry name" value="Gluconate_2-dh3"/>
    <property type="match status" value="1"/>
</dbReference>
<dbReference type="EMBL" id="JAMQOS010000007">
    <property type="protein sequence ID" value="MDS0284226.1"/>
    <property type="molecule type" value="Genomic_DNA"/>
</dbReference>
<dbReference type="NCBIfam" id="TIGR01409">
    <property type="entry name" value="TAT_signal_seq"/>
    <property type="match status" value="1"/>
</dbReference>
<evidence type="ECO:0000313" key="3">
    <source>
        <dbReference type="Proteomes" id="UP001268864"/>
    </source>
</evidence>
<protein>
    <submittedName>
        <fullName evidence="2">Gluconate 2-dehydrogenase subunit 3 family protein</fullName>
    </submittedName>
</protein>
<evidence type="ECO:0000256" key="1">
    <source>
        <dbReference type="SAM" id="MobiDB-lite"/>
    </source>
</evidence>
<gene>
    <name evidence="2" type="ORF">NDI86_19220</name>
</gene>
<dbReference type="InterPro" id="IPR006311">
    <property type="entry name" value="TAT_signal"/>
</dbReference>
<keyword evidence="3" id="KW-1185">Reference proteome</keyword>
<name>A0ABU2FVP8_9EURY</name>
<comment type="caution">
    <text evidence="2">The sequence shown here is derived from an EMBL/GenBank/DDBJ whole genome shotgun (WGS) entry which is preliminary data.</text>
</comment>
<dbReference type="InterPro" id="IPR019546">
    <property type="entry name" value="TAT_signal_bac_arc"/>
</dbReference>
<sequence>MTELDRRDVLKALGAAGIAVGGGAALLEWADDDGGDSIVTDHERRTLHAIATTVYPSEVGGVESFVDGYMSRRLAADSERAERVLDALSELDSYAREWEDADFRELEPAKRDETLRAMGVAEAEPVPDGAPRERVRYYLVNELVYGLYTSPTGGELVGIENPQGYPGGTESYRQPPGGE</sequence>
<evidence type="ECO:0000313" key="2">
    <source>
        <dbReference type="EMBL" id="MDS0284226.1"/>
    </source>
</evidence>
<dbReference type="InterPro" id="IPR027056">
    <property type="entry name" value="Gluconate_2DH_su3"/>
</dbReference>
<dbReference type="Proteomes" id="UP001268864">
    <property type="component" value="Unassembled WGS sequence"/>
</dbReference>
<accession>A0ABU2FVP8</accession>